<organism evidence="2 3">
    <name type="scientific">Maribacter algarum</name>
    <name type="common">ex Zhang et al. 2020</name>
    <dbReference type="NCBI Taxonomy" id="2578118"/>
    <lineage>
        <taxon>Bacteria</taxon>
        <taxon>Pseudomonadati</taxon>
        <taxon>Bacteroidota</taxon>
        <taxon>Flavobacteriia</taxon>
        <taxon>Flavobacteriales</taxon>
        <taxon>Flavobacteriaceae</taxon>
        <taxon>Maribacter</taxon>
    </lineage>
</organism>
<dbReference type="AlphaFoldDB" id="A0A5S3QKR8"/>
<protein>
    <submittedName>
        <fullName evidence="2">DUF4263 domain-containing protein</fullName>
    </submittedName>
</protein>
<keyword evidence="3" id="KW-1185">Reference proteome</keyword>
<dbReference type="RefSeq" id="WP_138656377.1">
    <property type="nucleotide sequence ID" value="NZ_VATY01000001.1"/>
</dbReference>
<evidence type="ECO:0000313" key="3">
    <source>
        <dbReference type="Proteomes" id="UP000310314"/>
    </source>
</evidence>
<dbReference type="Pfam" id="PF14082">
    <property type="entry name" value="SduA_C"/>
    <property type="match status" value="1"/>
</dbReference>
<dbReference type="Proteomes" id="UP000310314">
    <property type="component" value="Unassembled WGS sequence"/>
</dbReference>
<evidence type="ECO:0000259" key="1">
    <source>
        <dbReference type="Pfam" id="PF14082"/>
    </source>
</evidence>
<evidence type="ECO:0000313" key="2">
    <source>
        <dbReference type="EMBL" id="TMM58444.1"/>
    </source>
</evidence>
<accession>A0A5S3QKR8</accession>
<sequence length="381" mass="44159">MAANRGLRAKASRAEILDNHKIETLYNNTFEGGRFFRVIFQDENTTKIQLAPKTCMQVVFKPSRNNIESIELVKFIGEEEKQKLNFSKFNFQQLKSFLQFIDEIDLETVSERKLKLADNSLDVLDENTKKKISTLLIGNEGAKLIQELLDNNIVTSQDIVNTGYRKAQLEIFRKLLYVPNFIQEFKINEDSLNSKSKDEIAWQDFFNKNQWIFGYCLDYRFQGILQKEFSASDTDASGKEQVNADFLIGDNNFTTFVELKLPETPLFGNSKNRSGCWSISNDLIDGMSQILEQKASGQIKIDSKELYNDKGELITQKSYDSDTILIIGNFKEQIENSDDTPKIKRIKKKTFELFRRDSRNITFLTYDELYNRAEFIVSQND</sequence>
<dbReference type="EMBL" id="VATY01000001">
    <property type="protein sequence ID" value="TMM58444.1"/>
    <property type="molecule type" value="Genomic_DNA"/>
</dbReference>
<proteinExistence type="predicted"/>
<name>A0A5S3QKR8_9FLAO</name>
<feature type="domain" description="Shedu protein SduA C-terminal" evidence="1">
    <location>
        <begin position="197"/>
        <end position="370"/>
    </location>
</feature>
<gene>
    <name evidence="2" type="ORF">FEE95_03160</name>
</gene>
<comment type="caution">
    <text evidence="2">The sequence shown here is derived from an EMBL/GenBank/DDBJ whole genome shotgun (WGS) entry which is preliminary data.</text>
</comment>
<reference evidence="2 3" key="1">
    <citation type="submission" date="2019-05" db="EMBL/GenBank/DDBJ databases">
        <authorList>
            <person name="Zhang J.-Y."/>
            <person name="Feg X."/>
            <person name="Du Z.-J."/>
        </authorList>
    </citation>
    <scope>NUCLEOTIDE SEQUENCE [LARGE SCALE GENOMIC DNA]</scope>
    <source>
        <strain evidence="2 3">RZ26</strain>
    </source>
</reference>
<dbReference type="InterPro" id="IPR025359">
    <property type="entry name" value="SduA_C"/>
</dbReference>
<dbReference type="OrthoDB" id="784881at2"/>